<feature type="domain" description="RecA family profile 1" evidence="3">
    <location>
        <begin position="15"/>
        <end position="183"/>
    </location>
</feature>
<dbReference type="WBParaSite" id="SVE_1881000.1">
    <property type="protein sequence ID" value="SVE_1881000.1"/>
    <property type="gene ID" value="SVE_1881000"/>
</dbReference>
<dbReference type="PANTHER" id="PTHR46457:SF1">
    <property type="entry name" value="DNA REPAIR PROTEIN RAD51 HOMOLOG 4"/>
    <property type="match status" value="1"/>
</dbReference>
<name>A0A0K0G264_STRVS</name>
<dbReference type="GO" id="GO:0000724">
    <property type="term" value="P:double-strand break repair via homologous recombination"/>
    <property type="evidence" value="ECO:0007669"/>
    <property type="project" value="TreeGrafter"/>
</dbReference>
<dbReference type="GO" id="GO:0000723">
    <property type="term" value="P:telomere maintenance"/>
    <property type="evidence" value="ECO:0007669"/>
    <property type="project" value="TreeGrafter"/>
</dbReference>
<dbReference type="GO" id="GO:0005815">
    <property type="term" value="C:microtubule organizing center"/>
    <property type="evidence" value="ECO:0007669"/>
    <property type="project" value="TreeGrafter"/>
</dbReference>
<accession>A0A0K0G264</accession>
<evidence type="ECO:0000256" key="1">
    <source>
        <dbReference type="ARBA" id="ARBA00004123"/>
    </source>
</evidence>
<dbReference type="InterPro" id="IPR027417">
    <property type="entry name" value="P-loop_NTPase"/>
</dbReference>
<dbReference type="Gene3D" id="3.40.50.300">
    <property type="entry name" value="P-loop containing nucleotide triphosphate hydrolases"/>
    <property type="match status" value="1"/>
</dbReference>
<dbReference type="InterPro" id="IPR013632">
    <property type="entry name" value="Rad51_C"/>
</dbReference>
<dbReference type="GO" id="GO:0005657">
    <property type="term" value="C:replication fork"/>
    <property type="evidence" value="ECO:0007669"/>
    <property type="project" value="TreeGrafter"/>
</dbReference>
<evidence type="ECO:0000313" key="5">
    <source>
        <dbReference type="WBParaSite" id="SVE_1881000.1"/>
    </source>
</evidence>
<dbReference type="STRING" id="75913.A0A0K0G264"/>
<protein>
    <submittedName>
        <fullName evidence="5">RECA_2 domain-containing protein</fullName>
    </submittedName>
</protein>
<dbReference type="InterPro" id="IPR020588">
    <property type="entry name" value="RecA_ATP-bd"/>
</dbReference>
<organism evidence="4 5">
    <name type="scientific">Strongyloides venezuelensis</name>
    <name type="common">Threadworm</name>
    <dbReference type="NCBI Taxonomy" id="75913"/>
    <lineage>
        <taxon>Eukaryota</taxon>
        <taxon>Metazoa</taxon>
        <taxon>Ecdysozoa</taxon>
        <taxon>Nematoda</taxon>
        <taxon>Chromadorea</taxon>
        <taxon>Rhabditida</taxon>
        <taxon>Tylenchina</taxon>
        <taxon>Panagrolaimomorpha</taxon>
        <taxon>Strongyloidoidea</taxon>
        <taxon>Strongyloididae</taxon>
        <taxon>Strongyloides</taxon>
    </lineage>
</organism>
<reference evidence="5" key="2">
    <citation type="submission" date="2015-08" db="UniProtKB">
        <authorList>
            <consortium name="WormBaseParasite"/>
        </authorList>
    </citation>
    <scope>IDENTIFICATION</scope>
</reference>
<sequence>MTESLLDAYKRLGSKQFTHSFGLPEFDQLFGNGIECGEVSELAAEDGCYVTDFCHQLIAQFLQDPSKKNSKLLYIDSRNTFKIDRLMELMDGNEEAKDMENIDRVRVKSIHTIEELYNTLHNLLDLLKHDSVSLLIINSICGCILSQELLFMADYSSSIETILRQLQKLAEQEKLAILTVNGIVKPDHYHDLVPLLGHKWLKQIPRRVSLHRDNYVSNMVKKNIFYAKKYDFGKLIRPQDFVRYRRTEKGVEIFKL</sequence>
<dbReference type="GO" id="GO:0003697">
    <property type="term" value="F:single-stranded DNA binding"/>
    <property type="evidence" value="ECO:0007669"/>
    <property type="project" value="TreeGrafter"/>
</dbReference>
<reference evidence="4" key="1">
    <citation type="submission" date="2014-07" db="EMBL/GenBank/DDBJ databases">
        <authorList>
            <person name="Martin A.A"/>
            <person name="De Silva N."/>
        </authorList>
    </citation>
    <scope>NUCLEOTIDE SEQUENCE</scope>
</reference>
<keyword evidence="2" id="KW-0539">Nucleus</keyword>
<dbReference type="PROSITE" id="PS50162">
    <property type="entry name" value="RECA_2"/>
    <property type="match status" value="1"/>
</dbReference>
<dbReference type="GO" id="GO:0000400">
    <property type="term" value="F:four-way junction DNA binding"/>
    <property type="evidence" value="ECO:0007669"/>
    <property type="project" value="TreeGrafter"/>
</dbReference>
<dbReference type="InterPro" id="IPR051988">
    <property type="entry name" value="HRR_RAD51_Paralog"/>
</dbReference>
<dbReference type="SUPFAM" id="SSF52540">
    <property type="entry name" value="P-loop containing nucleoside triphosphate hydrolases"/>
    <property type="match status" value="1"/>
</dbReference>
<comment type="subcellular location">
    <subcellularLocation>
        <location evidence="1">Nucleus</location>
    </subcellularLocation>
</comment>
<proteinExistence type="predicted"/>
<keyword evidence="4" id="KW-1185">Reference proteome</keyword>
<dbReference type="GO" id="GO:0042148">
    <property type="term" value="P:DNA strand invasion"/>
    <property type="evidence" value="ECO:0007669"/>
    <property type="project" value="TreeGrafter"/>
</dbReference>
<dbReference type="GO" id="GO:0007131">
    <property type="term" value="P:reciprocal meiotic recombination"/>
    <property type="evidence" value="ECO:0007669"/>
    <property type="project" value="TreeGrafter"/>
</dbReference>
<evidence type="ECO:0000313" key="4">
    <source>
        <dbReference type="Proteomes" id="UP000035680"/>
    </source>
</evidence>
<dbReference type="PANTHER" id="PTHR46457">
    <property type="entry name" value="DNA REPAIR PROTEIN RAD51 HOMOLOG 4"/>
    <property type="match status" value="1"/>
</dbReference>
<dbReference type="AlphaFoldDB" id="A0A0K0G264"/>
<evidence type="ECO:0000259" key="3">
    <source>
        <dbReference type="PROSITE" id="PS50162"/>
    </source>
</evidence>
<dbReference type="GO" id="GO:0005524">
    <property type="term" value="F:ATP binding"/>
    <property type="evidence" value="ECO:0007669"/>
    <property type="project" value="InterPro"/>
</dbReference>
<dbReference type="GO" id="GO:0140664">
    <property type="term" value="F:ATP-dependent DNA damage sensor activity"/>
    <property type="evidence" value="ECO:0007669"/>
    <property type="project" value="InterPro"/>
</dbReference>
<dbReference type="GO" id="GO:0033063">
    <property type="term" value="C:Rad51B-Rad51C-Rad51D-XRCC2 complex"/>
    <property type="evidence" value="ECO:0007669"/>
    <property type="project" value="TreeGrafter"/>
</dbReference>
<evidence type="ECO:0000256" key="2">
    <source>
        <dbReference type="ARBA" id="ARBA00023242"/>
    </source>
</evidence>
<dbReference type="Pfam" id="PF08423">
    <property type="entry name" value="Rad51"/>
    <property type="match status" value="1"/>
</dbReference>
<dbReference type="Proteomes" id="UP000035680">
    <property type="component" value="Unassembled WGS sequence"/>
</dbReference>